<evidence type="ECO:0008006" key="3">
    <source>
        <dbReference type="Google" id="ProtNLM"/>
    </source>
</evidence>
<protein>
    <recommendedName>
        <fullName evidence="3">Lipoprotein</fullName>
    </recommendedName>
</protein>
<dbReference type="PROSITE" id="PS51257">
    <property type="entry name" value="PROKAR_LIPOPROTEIN"/>
    <property type="match status" value="1"/>
</dbReference>
<evidence type="ECO:0000313" key="1">
    <source>
        <dbReference type="EMBL" id="TQF15971.1"/>
    </source>
</evidence>
<dbReference type="OrthoDB" id="5383429at2"/>
<gene>
    <name evidence="1" type="ORF">FJV41_10890</name>
</gene>
<dbReference type="Proteomes" id="UP000315369">
    <property type="component" value="Unassembled WGS sequence"/>
</dbReference>
<proteinExistence type="predicted"/>
<keyword evidence="2" id="KW-1185">Reference proteome</keyword>
<dbReference type="RefSeq" id="WP_141642379.1">
    <property type="nucleotide sequence ID" value="NZ_VIFM01000032.1"/>
</dbReference>
<sequence length="320" mass="35229">MKRNGLFRRGFLLAAALASTGCSDSLDDGQTPINLAPPSLAEAQLSLQRIDQLYESDPAAALDATQKLRPKLDELNHLVARVEMAPAHFVEFYDVQPGGLLVVERGPVEDGRFLRDQEGADRSAVALYRRLTGGATPPDALVRAESRREAPDDFHLPAWDAAVPSLDFSEGFAPDPGAQTGDSVTQSWTSDQGALWRDSACYKWGEFFDCLPNRTGNGAASRNAKTAFIQAAPYRGSLRLQLSYDNVARGAWAVFAGEMASYWWHSASYWACPGGQACGVQEYYIRNHRWDVLDADGDGYHLTWAFRSNCNWISCDTPPF</sequence>
<dbReference type="EMBL" id="VIFM01000032">
    <property type="protein sequence ID" value="TQF15971.1"/>
    <property type="molecule type" value="Genomic_DNA"/>
</dbReference>
<reference evidence="1 2" key="1">
    <citation type="submission" date="2019-06" db="EMBL/GenBank/DDBJ databases">
        <authorList>
            <person name="Livingstone P."/>
            <person name="Whitworth D."/>
        </authorList>
    </citation>
    <scope>NUCLEOTIDE SEQUENCE [LARGE SCALE GENOMIC DNA]</scope>
    <source>
        <strain evidence="1 2">AM401</strain>
    </source>
</reference>
<evidence type="ECO:0000313" key="2">
    <source>
        <dbReference type="Proteomes" id="UP000315369"/>
    </source>
</evidence>
<dbReference type="AlphaFoldDB" id="A0A540X3Z7"/>
<accession>A0A540X3Z7</accession>
<organism evidence="1 2">
    <name type="scientific">Myxococcus llanfairpwllgwyngyllgogerychwyrndrobwllllantysiliogogogochensis</name>
    <dbReference type="NCBI Taxonomy" id="2590453"/>
    <lineage>
        <taxon>Bacteria</taxon>
        <taxon>Pseudomonadati</taxon>
        <taxon>Myxococcota</taxon>
        <taxon>Myxococcia</taxon>
        <taxon>Myxococcales</taxon>
        <taxon>Cystobacterineae</taxon>
        <taxon>Myxococcaceae</taxon>
        <taxon>Myxococcus</taxon>
    </lineage>
</organism>
<name>A0A540X3Z7_9BACT</name>
<comment type="caution">
    <text evidence="1">The sequence shown here is derived from an EMBL/GenBank/DDBJ whole genome shotgun (WGS) entry which is preliminary data.</text>
</comment>